<feature type="domain" description="DUF3786" evidence="1">
    <location>
        <begin position="19"/>
        <end position="192"/>
    </location>
</feature>
<sequence>MDQYKEVCEKWRKEFLAMDVEAAAQKLTGILVTEEEIRLTYFKEPCAISRVTGKAKNLKTGEEIEDFRNLMILYHLFYYSKEVPFLSGEWVPFRQLKTAGIFDQAYRKMVLEPLAKKFSGKLDLLEKAAEGLGYEKKSYGDISVEIPVFDCLSLILIFWDGDEEYPAQANFLFDKNIIDFTHPETVVLIAEESAARVIQAGEK</sequence>
<name>A0A9D2LS67_9FIRM</name>
<proteinExistence type="predicted"/>
<dbReference type="InterPro" id="IPR024264">
    <property type="entry name" value="DUF3786"/>
</dbReference>
<reference evidence="2" key="1">
    <citation type="journal article" date="2021" name="PeerJ">
        <title>Extensive microbial diversity within the chicken gut microbiome revealed by metagenomics and culture.</title>
        <authorList>
            <person name="Gilroy R."/>
            <person name="Ravi A."/>
            <person name="Getino M."/>
            <person name="Pursley I."/>
            <person name="Horton D.L."/>
            <person name="Alikhan N.F."/>
            <person name="Baker D."/>
            <person name="Gharbi K."/>
            <person name="Hall N."/>
            <person name="Watson M."/>
            <person name="Adriaenssens E.M."/>
            <person name="Foster-Nyarko E."/>
            <person name="Jarju S."/>
            <person name="Secka A."/>
            <person name="Antonio M."/>
            <person name="Oren A."/>
            <person name="Chaudhuri R.R."/>
            <person name="La Ragione R."/>
            <person name="Hildebrand F."/>
            <person name="Pallen M.J."/>
        </authorList>
    </citation>
    <scope>NUCLEOTIDE SEQUENCE</scope>
    <source>
        <strain evidence="2">ChiSjej1B19-5720</strain>
    </source>
</reference>
<comment type="caution">
    <text evidence="2">The sequence shown here is derived from an EMBL/GenBank/DDBJ whole genome shotgun (WGS) entry which is preliminary data.</text>
</comment>
<evidence type="ECO:0000313" key="3">
    <source>
        <dbReference type="Proteomes" id="UP000823842"/>
    </source>
</evidence>
<organism evidence="2 3">
    <name type="scientific">Candidatus Blautia faecavium</name>
    <dbReference type="NCBI Taxonomy" id="2838487"/>
    <lineage>
        <taxon>Bacteria</taxon>
        <taxon>Bacillati</taxon>
        <taxon>Bacillota</taxon>
        <taxon>Clostridia</taxon>
        <taxon>Lachnospirales</taxon>
        <taxon>Lachnospiraceae</taxon>
        <taxon>Blautia</taxon>
    </lineage>
</organism>
<dbReference type="AlphaFoldDB" id="A0A9D2LS67"/>
<dbReference type="Proteomes" id="UP000823842">
    <property type="component" value="Unassembled WGS sequence"/>
</dbReference>
<reference evidence="2" key="2">
    <citation type="submission" date="2021-04" db="EMBL/GenBank/DDBJ databases">
        <authorList>
            <person name="Gilroy R."/>
        </authorList>
    </citation>
    <scope>NUCLEOTIDE SEQUENCE</scope>
    <source>
        <strain evidence="2">ChiSjej1B19-5720</strain>
    </source>
</reference>
<evidence type="ECO:0000313" key="2">
    <source>
        <dbReference type="EMBL" id="HJB28148.1"/>
    </source>
</evidence>
<gene>
    <name evidence="2" type="ORF">IAA06_05055</name>
</gene>
<protein>
    <submittedName>
        <fullName evidence="2">DUF3786 domain-containing protein</fullName>
    </submittedName>
</protein>
<accession>A0A9D2LS67</accession>
<evidence type="ECO:0000259" key="1">
    <source>
        <dbReference type="Pfam" id="PF12654"/>
    </source>
</evidence>
<dbReference type="EMBL" id="DWYZ01000099">
    <property type="protein sequence ID" value="HJB28148.1"/>
    <property type="molecule type" value="Genomic_DNA"/>
</dbReference>
<dbReference type="Pfam" id="PF12654">
    <property type="entry name" value="DUF3786"/>
    <property type="match status" value="1"/>
</dbReference>